<sequence>MNKHEVEITDLEDTDEADVEAKLESVGIVTPPDGGYGWIVVIASFFANLLVDGVIFTVGQSLLSIWEREFKTTAMAASWAQSLLGGCYLLAGFFFISHAYHFVLSVLSSSSCTYIQHEQNIPANNH</sequence>
<evidence type="ECO:0000313" key="2">
    <source>
        <dbReference type="Proteomes" id="UP000887569"/>
    </source>
</evidence>
<organism evidence="2 3">
    <name type="scientific">Parascaris univalens</name>
    <name type="common">Nematode worm</name>
    <dbReference type="NCBI Taxonomy" id="6257"/>
    <lineage>
        <taxon>Eukaryota</taxon>
        <taxon>Metazoa</taxon>
        <taxon>Ecdysozoa</taxon>
        <taxon>Nematoda</taxon>
        <taxon>Chromadorea</taxon>
        <taxon>Rhabditida</taxon>
        <taxon>Spirurina</taxon>
        <taxon>Ascaridomorpha</taxon>
        <taxon>Ascaridoidea</taxon>
        <taxon>Ascarididae</taxon>
        <taxon>Parascaris</taxon>
    </lineage>
</organism>
<accession>A0A915AV94</accession>
<protein>
    <submittedName>
        <fullName evidence="3">Major facilitator superfamily (MFS) profile domain-containing protein</fullName>
    </submittedName>
</protein>
<keyword evidence="1" id="KW-0472">Membrane</keyword>
<feature type="transmembrane region" description="Helical" evidence="1">
    <location>
        <begin position="36"/>
        <end position="58"/>
    </location>
</feature>
<evidence type="ECO:0000256" key="1">
    <source>
        <dbReference type="SAM" id="Phobius"/>
    </source>
</evidence>
<dbReference type="SUPFAM" id="SSF103473">
    <property type="entry name" value="MFS general substrate transporter"/>
    <property type="match status" value="1"/>
</dbReference>
<name>A0A915AV94_PARUN</name>
<evidence type="ECO:0000313" key="3">
    <source>
        <dbReference type="WBParaSite" id="PgR017X_g099_t01"/>
    </source>
</evidence>
<dbReference type="AlphaFoldDB" id="A0A915AV94"/>
<keyword evidence="1" id="KW-0812">Transmembrane</keyword>
<dbReference type="Proteomes" id="UP000887569">
    <property type="component" value="Unplaced"/>
</dbReference>
<proteinExistence type="predicted"/>
<keyword evidence="1" id="KW-1133">Transmembrane helix</keyword>
<dbReference type="WBParaSite" id="PgR017X_g099_t01">
    <property type="protein sequence ID" value="PgR017X_g099_t01"/>
    <property type="gene ID" value="PgR017X_g099"/>
</dbReference>
<feature type="transmembrane region" description="Helical" evidence="1">
    <location>
        <begin position="79"/>
        <end position="100"/>
    </location>
</feature>
<keyword evidence="2" id="KW-1185">Reference proteome</keyword>
<dbReference type="InterPro" id="IPR036259">
    <property type="entry name" value="MFS_trans_sf"/>
</dbReference>
<reference evidence="3" key="1">
    <citation type="submission" date="2022-11" db="UniProtKB">
        <authorList>
            <consortium name="WormBaseParasite"/>
        </authorList>
    </citation>
    <scope>IDENTIFICATION</scope>
</reference>